<evidence type="ECO:0000256" key="2">
    <source>
        <dbReference type="ARBA" id="ARBA00004705"/>
    </source>
</evidence>
<feature type="domain" description="FAD-binding" evidence="12">
    <location>
        <begin position="4"/>
        <end position="340"/>
    </location>
</feature>
<comment type="caution">
    <text evidence="13">The sequence shown here is derived from an EMBL/GenBank/DDBJ whole genome shotgun (WGS) entry which is preliminary data.</text>
</comment>
<dbReference type="Gene3D" id="3.50.50.60">
    <property type="entry name" value="FAD/NAD(P)-binding domain"/>
    <property type="match status" value="1"/>
</dbReference>
<comment type="catalytic activity">
    <reaction evidence="11">
        <text>urate + NADH + O2 + H(+) = 5-hydroxyisourate + NAD(+) + H2O</text>
        <dbReference type="Rhea" id="RHEA:27329"/>
        <dbReference type="ChEBI" id="CHEBI:15377"/>
        <dbReference type="ChEBI" id="CHEBI:15378"/>
        <dbReference type="ChEBI" id="CHEBI:15379"/>
        <dbReference type="ChEBI" id="CHEBI:17775"/>
        <dbReference type="ChEBI" id="CHEBI:18072"/>
        <dbReference type="ChEBI" id="CHEBI:57540"/>
        <dbReference type="ChEBI" id="CHEBI:57945"/>
        <dbReference type="EC" id="1.14.13.113"/>
    </reaction>
</comment>
<proteinExistence type="inferred from homology"/>
<keyword evidence="5" id="KW-0274">FAD</keyword>
<dbReference type="GO" id="GO:0006144">
    <property type="term" value="P:purine nucleobase metabolic process"/>
    <property type="evidence" value="ECO:0007669"/>
    <property type="project" value="UniProtKB-KW"/>
</dbReference>
<keyword evidence="7 13" id="KW-0503">Monooxygenase</keyword>
<accession>A0A2W4TLM8</accession>
<dbReference type="SUPFAM" id="SSF51905">
    <property type="entry name" value="FAD/NAD(P)-binding domain"/>
    <property type="match status" value="1"/>
</dbReference>
<evidence type="ECO:0000313" key="14">
    <source>
        <dbReference type="Proteomes" id="UP000249354"/>
    </source>
</evidence>
<comment type="cofactor">
    <cofactor evidence="1">
        <name>FAD</name>
        <dbReference type="ChEBI" id="CHEBI:57692"/>
    </cofactor>
</comment>
<dbReference type="InterPro" id="IPR047712">
    <property type="entry name" value="HpxO"/>
</dbReference>
<evidence type="ECO:0000259" key="12">
    <source>
        <dbReference type="Pfam" id="PF01494"/>
    </source>
</evidence>
<reference evidence="13 14" key="2">
    <citation type="submission" date="2018-06" db="EMBL/GenBank/DDBJ databases">
        <title>Metagenomic assembly of (sub)arctic Cyanobacteria and their associated microbiome from non-axenic cultures.</title>
        <authorList>
            <person name="Baurain D."/>
        </authorList>
    </citation>
    <scope>NUCLEOTIDE SEQUENCE [LARGE SCALE GENOMIC DNA]</scope>
    <source>
        <strain evidence="13">ULC129bin1</strain>
    </source>
</reference>
<dbReference type="InterPro" id="IPR002938">
    <property type="entry name" value="FAD-bd"/>
</dbReference>
<evidence type="ECO:0000256" key="9">
    <source>
        <dbReference type="ARBA" id="ARBA00035128"/>
    </source>
</evidence>
<dbReference type="InterPro" id="IPR036188">
    <property type="entry name" value="FAD/NAD-bd_sf"/>
</dbReference>
<dbReference type="GO" id="GO:0071949">
    <property type="term" value="F:FAD binding"/>
    <property type="evidence" value="ECO:0007669"/>
    <property type="project" value="InterPro"/>
</dbReference>
<dbReference type="InterPro" id="IPR050493">
    <property type="entry name" value="FAD-dep_Monooxygenase_BioMet"/>
</dbReference>
<dbReference type="EMBL" id="QBMC01000243">
    <property type="protein sequence ID" value="PZO09713.1"/>
    <property type="molecule type" value="Genomic_DNA"/>
</dbReference>
<gene>
    <name evidence="13" type="ORF">DCF25_21435</name>
</gene>
<evidence type="ECO:0000256" key="10">
    <source>
        <dbReference type="ARBA" id="ARBA00035262"/>
    </source>
</evidence>
<evidence type="ECO:0000256" key="3">
    <source>
        <dbReference type="ARBA" id="ARBA00022630"/>
    </source>
</evidence>
<evidence type="ECO:0000256" key="5">
    <source>
        <dbReference type="ARBA" id="ARBA00022827"/>
    </source>
</evidence>
<dbReference type="Proteomes" id="UP000249354">
    <property type="component" value="Unassembled WGS sequence"/>
</dbReference>
<evidence type="ECO:0000256" key="8">
    <source>
        <dbReference type="ARBA" id="ARBA00035121"/>
    </source>
</evidence>
<evidence type="ECO:0000313" key="13">
    <source>
        <dbReference type="EMBL" id="PZO09713.1"/>
    </source>
</evidence>
<dbReference type="GO" id="GO:0004846">
    <property type="term" value="F:urate oxidase activity"/>
    <property type="evidence" value="ECO:0007669"/>
    <property type="project" value="InterPro"/>
</dbReference>
<organism evidence="13 14">
    <name type="scientific">Leptolyngbya foveolarum</name>
    <dbReference type="NCBI Taxonomy" id="47253"/>
    <lineage>
        <taxon>Bacteria</taxon>
        <taxon>Bacillati</taxon>
        <taxon>Cyanobacteriota</taxon>
        <taxon>Cyanophyceae</taxon>
        <taxon>Leptolyngbyales</taxon>
        <taxon>Leptolyngbyaceae</taxon>
        <taxon>Leptolyngbya group</taxon>
        <taxon>Leptolyngbya</taxon>
    </lineage>
</organism>
<keyword evidence="3" id="KW-0285">Flavoprotein</keyword>
<evidence type="ECO:0000256" key="11">
    <source>
        <dbReference type="ARBA" id="ARBA00047521"/>
    </source>
</evidence>
<dbReference type="PRINTS" id="PR00420">
    <property type="entry name" value="RNGMNOXGNASE"/>
</dbReference>
<dbReference type="GO" id="GO:0019628">
    <property type="term" value="P:urate catabolic process"/>
    <property type="evidence" value="ECO:0007669"/>
    <property type="project" value="InterPro"/>
</dbReference>
<protein>
    <recommendedName>
        <fullName evidence="10">FAD-dependent urate hydroxylase</fullName>
        <ecNumber evidence="9">1.14.13.113</ecNumber>
    </recommendedName>
</protein>
<keyword evidence="6" id="KW-0560">Oxidoreductase</keyword>
<evidence type="ECO:0000256" key="1">
    <source>
        <dbReference type="ARBA" id="ARBA00001974"/>
    </source>
</evidence>
<dbReference type="EC" id="1.14.13.113" evidence="9"/>
<evidence type="ECO:0000256" key="7">
    <source>
        <dbReference type="ARBA" id="ARBA00023033"/>
    </source>
</evidence>
<comment type="pathway">
    <text evidence="2">Purine metabolism; urate degradation.</text>
</comment>
<dbReference type="PANTHER" id="PTHR13789:SF318">
    <property type="entry name" value="GERANYLGERANYL DIPHOSPHATE REDUCTASE"/>
    <property type="match status" value="1"/>
</dbReference>
<keyword evidence="4" id="KW-0659">Purine metabolism</keyword>
<reference evidence="14" key="1">
    <citation type="submission" date="2018-04" db="EMBL/GenBank/DDBJ databases">
        <authorList>
            <person name="Cornet L."/>
        </authorList>
    </citation>
    <scope>NUCLEOTIDE SEQUENCE [LARGE SCALE GENOMIC DNA]</scope>
</reference>
<name>A0A2W4TLM8_9CYAN</name>
<sequence>MYDLKAIIIGAGIGGLTAGIALKQAGYEVSIYERVTELRPAGAGISLWSNGIKVLNQLGLGREMAAIGGEMNRMEYRSHRDEALSNIDLQPLFARVGQRPYPVARTDLQQMLLTAFGEDDVHMGMKCTAVEQTDQKTTATFEDGTQVTGDLIVGADGIRSIIREYVLDEVLSLRYAGYVNWNGLVPADPSLCEADNWVLYVGEGKRASMMPVGGDRFYYFFGVPIPIGSETAPADRQKELAQHFSGWPAPVQTLIQTLDPLASNRLEISDIDPPQHFVKGRIALLGDSAHASTPTLGQGGCQAMEDALVLARFLVTTNISVADALSRYEQVRKERTAQLVLKARDRTDTIYAKDEDNTQDWYEQLKEEPPEAVRHALEKIILGGPLG</sequence>
<dbReference type="NCBIfam" id="NF033623">
    <property type="entry name" value="urate_HpxO"/>
    <property type="match status" value="1"/>
</dbReference>
<dbReference type="AlphaFoldDB" id="A0A2W4TLM8"/>
<dbReference type="PANTHER" id="PTHR13789">
    <property type="entry name" value="MONOOXYGENASE"/>
    <property type="match status" value="1"/>
</dbReference>
<dbReference type="GO" id="GO:0102099">
    <property type="term" value="F:FAD-dependent urate hydroxylase activity"/>
    <property type="evidence" value="ECO:0007669"/>
    <property type="project" value="UniProtKB-EC"/>
</dbReference>
<evidence type="ECO:0000256" key="6">
    <source>
        <dbReference type="ARBA" id="ARBA00023002"/>
    </source>
</evidence>
<comment type="similarity">
    <text evidence="8">Belongs to the FAD-dependent urate hydroxylase family.</text>
</comment>
<evidence type="ECO:0000256" key="4">
    <source>
        <dbReference type="ARBA" id="ARBA00022631"/>
    </source>
</evidence>
<dbReference type="Pfam" id="PF01494">
    <property type="entry name" value="FAD_binding_3"/>
    <property type="match status" value="1"/>
</dbReference>